<dbReference type="PRINTS" id="PR01438">
    <property type="entry name" value="UNVRSLSTRESS"/>
</dbReference>
<dbReference type="Gene3D" id="3.40.50.620">
    <property type="entry name" value="HUPs"/>
    <property type="match status" value="2"/>
</dbReference>
<organism evidence="3 4">
    <name type="scientific">Brachymonas denitrificans DSM 15123</name>
    <dbReference type="NCBI Taxonomy" id="1121117"/>
    <lineage>
        <taxon>Bacteria</taxon>
        <taxon>Pseudomonadati</taxon>
        <taxon>Pseudomonadota</taxon>
        <taxon>Betaproteobacteria</taxon>
        <taxon>Burkholderiales</taxon>
        <taxon>Comamonadaceae</taxon>
        <taxon>Brachymonas</taxon>
    </lineage>
</organism>
<name>A0A1H8G1Q0_9BURK</name>
<dbReference type="InterPro" id="IPR006015">
    <property type="entry name" value="Universal_stress_UspA"/>
</dbReference>
<evidence type="ECO:0000313" key="3">
    <source>
        <dbReference type="EMBL" id="SEN37872.1"/>
    </source>
</evidence>
<protein>
    <submittedName>
        <fullName evidence="3">Nucleotide-binding universal stress protein, UspA family</fullName>
    </submittedName>
</protein>
<dbReference type="PANTHER" id="PTHR46268:SF6">
    <property type="entry name" value="UNIVERSAL STRESS PROTEIN UP12"/>
    <property type="match status" value="1"/>
</dbReference>
<evidence type="ECO:0000259" key="2">
    <source>
        <dbReference type="Pfam" id="PF00582"/>
    </source>
</evidence>
<dbReference type="AlphaFoldDB" id="A0A1H8G1Q0"/>
<dbReference type="CDD" id="cd00293">
    <property type="entry name" value="USP-like"/>
    <property type="match status" value="2"/>
</dbReference>
<dbReference type="Pfam" id="PF00582">
    <property type="entry name" value="Usp"/>
    <property type="match status" value="2"/>
</dbReference>
<comment type="similarity">
    <text evidence="1">Belongs to the universal stress protein A family.</text>
</comment>
<dbReference type="STRING" id="1121117.SAMN02745977_01274"/>
<gene>
    <name evidence="3" type="ORF">SAMN02745977_01274</name>
</gene>
<proteinExistence type="inferred from homology"/>
<dbReference type="SUPFAM" id="SSF52402">
    <property type="entry name" value="Adenine nucleotide alpha hydrolases-like"/>
    <property type="match status" value="2"/>
</dbReference>
<sequence>MTNPAPCSGCPFDVPAHASSLAFITIQPDIPTMPEFKHILAATDLSAPARHAVERAALLARKLDARLDVIHVADLTPLEKLRHMMGVGPEELRERVASRANEKLDELRAALRKRLGELPGHAHVEFGSLLPVLSEQAQGADLLVCGSRGESFMRHLLLGSTAERLLNTASCPVLVVKQPMHEPYRNVLVPVDFSSASLTAIRQAQQIAPGAELVLLHVYEVPFAGYLRYASVEHDTFAHYRDQARQEATQKLQALRDEAGLPLDSTRLLVLQGDPVMRIVEQEQEQYAELIVLGKHGESAITEMLLGSVTKRVLTEVQSDVLISV</sequence>
<feature type="domain" description="UspA" evidence="2">
    <location>
        <begin position="36"/>
        <end position="177"/>
    </location>
</feature>
<accession>A0A1H8G1Q0</accession>
<evidence type="ECO:0000313" key="4">
    <source>
        <dbReference type="Proteomes" id="UP000199531"/>
    </source>
</evidence>
<dbReference type="InterPro" id="IPR014729">
    <property type="entry name" value="Rossmann-like_a/b/a_fold"/>
</dbReference>
<keyword evidence="4" id="KW-1185">Reference proteome</keyword>
<evidence type="ECO:0000256" key="1">
    <source>
        <dbReference type="ARBA" id="ARBA00008791"/>
    </source>
</evidence>
<feature type="domain" description="UspA" evidence="2">
    <location>
        <begin position="184"/>
        <end position="323"/>
    </location>
</feature>
<dbReference type="PANTHER" id="PTHR46268">
    <property type="entry name" value="STRESS RESPONSE PROTEIN NHAX"/>
    <property type="match status" value="1"/>
</dbReference>
<dbReference type="InterPro" id="IPR006016">
    <property type="entry name" value="UspA"/>
</dbReference>
<dbReference type="Proteomes" id="UP000199531">
    <property type="component" value="Unassembled WGS sequence"/>
</dbReference>
<reference evidence="3 4" key="1">
    <citation type="submission" date="2016-10" db="EMBL/GenBank/DDBJ databases">
        <authorList>
            <person name="de Groot N.N."/>
        </authorList>
    </citation>
    <scope>NUCLEOTIDE SEQUENCE [LARGE SCALE GENOMIC DNA]</scope>
    <source>
        <strain evidence="3 4">DSM 15123</strain>
    </source>
</reference>
<dbReference type="EMBL" id="FOCW01000001">
    <property type="protein sequence ID" value="SEN37872.1"/>
    <property type="molecule type" value="Genomic_DNA"/>
</dbReference>